<proteinExistence type="predicted"/>
<dbReference type="Gene3D" id="3.80.10.10">
    <property type="entry name" value="Ribonuclease Inhibitor"/>
    <property type="match status" value="1"/>
</dbReference>
<dbReference type="InterPro" id="IPR001810">
    <property type="entry name" value="F-box_dom"/>
</dbReference>
<name>A0ABD1FK75_SALDI</name>
<evidence type="ECO:0000259" key="1">
    <source>
        <dbReference type="PROSITE" id="PS50181"/>
    </source>
</evidence>
<dbReference type="Pfam" id="PF23622">
    <property type="entry name" value="LRR_At1g61320_AtMIF1"/>
    <property type="match status" value="1"/>
</dbReference>
<dbReference type="InterPro" id="IPR053772">
    <property type="entry name" value="At1g61320/At1g61330-like"/>
</dbReference>
<dbReference type="SMART" id="SM00256">
    <property type="entry name" value="FBOX"/>
    <property type="match status" value="1"/>
</dbReference>
<dbReference type="InterPro" id="IPR032675">
    <property type="entry name" value="LRR_dom_sf"/>
</dbReference>
<gene>
    <name evidence="2" type="ORF">AAHA92_32139</name>
</gene>
<dbReference type="SUPFAM" id="SSF81383">
    <property type="entry name" value="F-box domain"/>
    <property type="match status" value="1"/>
</dbReference>
<dbReference type="InterPro" id="IPR036047">
    <property type="entry name" value="F-box-like_dom_sf"/>
</dbReference>
<evidence type="ECO:0000313" key="2">
    <source>
        <dbReference type="EMBL" id="KAL1532082.1"/>
    </source>
</evidence>
<dbReference type="Proteomes" id="UP001567538">
    <property type="component" value="Unassembled WGS sequence"/>
</dbReference>
<comment type="caution">
    <text evidence="2">The sequence shown here is derived from an EMBL/GenBank/DDBJ whole genome shotgun (WGS) entry which is preliminary data.</text>
</comment>
<protein>
    <submittedName>
        <fullName evidence="2">F-box/LRR-repeat protein-like protein</fullName>
    </submittedName>
</protein>
<sequence>MARVQRRRLEDDYTDDRISMLPDEILVLILSSLSLKEAMATSLLSSRWKNLWMLTSSKLDLRIDFLETFKRMGNCERHTLQCNYVGWVDRLLTRLQVVKPSTNLVEFRLSFNLSSSFASWIDDWLSYAVSRKVERLDLFFVANYFEEKRYSFPYKEGNFPDNLSLLKRLSLHYVDVSGEAVAFMLGNCRLLEKLSLHQAGRVSSLEVVGTSPVFKCLGISDCMRLVSVVVRGSELVCIKYRAVGNVGCRFVLVDVPLLTQLSIQSEPCLLDFMLDMFGSVLPQLHTLEIYSTSIVSHGLNFVTKMMPNLKQFVVVRLGSDCCGKCSLMPWFSVVSSPCLQRFVFEASHREVSKIRCNCSTFQLPFLTDVGGVGDHDGVFLSRGRDRIHNSYSQLKEVEFIGYRGMSNQFQMIKQFLKYGTALDKIILDPRSFEHRLHMPWDRIYRNHTGDEILARNRARDQFENSRINVTIL</sequence>
<dbReference type="EMBL" id="JBEAFC010000014">
    <property type="protein sequence ID" value="KAL1532082.1"/>
    <property type="molecule type" value="Genomic_DNA"/>
</dbReference>
<dbReference type="PROSITE" id="PS50181">
    <property type="entry name" value="FBOX"/>
    <property type="match status" value="1"/>
</dbReference>
<dbReference type="InterPro" id="IPR055357">
    <property type="entry name" value="LRR_At1g61320_AtMIF1"/>
</dbReference>
<keyword evidence="3" id="KW-1185">Reference proteome</keyword>
<dbReference type="PANTHER" id="PTHR34145:SF28">
    <property type="entry name" value="F-BOX DOMAIN-CONTAINING PROTEIN"/>
    <property type="match status" value="1"/>
</dbReference>
<reference evidence="2 3" key="1">
    <citation type="submission" date="2024-06" db="EMBL/GenBank/DDBJ databases">
        <title>A chromosome level genome sequence of Diviner's sage (Salvia divinorum).</title>
        <authorList>
            <person name="Ford S.A."/>
            <person name="Ro D.-K."/>
            <person name="Ness R.W."/>
            <person name="Phillips M.A."/>
        </authorList>
    </citation>
    <scope>NUCLEOTIDE SEQUENCE [LARGE SCALE GENOMIC DNA]</scope>
    <source>
        <strain evidence="2">SAF-2024a</strain>
        <tissue evidence="2">Leaf</tissue>
    </source>
</reference>
<organism evidence="2 3">
    <name type="scientific">Salvia divinorum</name>
    <name type="common">Maria pastora</name>
    <name type="synonym">Diviner's sage</name>
    <dbReference type="NCBI Taxonomy" id="28513"/>
    <lineage>
        <taxon>Eukaryota</taxon>
        <taxon>Viridiplantae</taxon>
        <taxon>Streptophyta</taxon>
        <taxon>Embryophyta</taxon>
        <taxon>Tracheophyta</taxon>
        <taxon>Spermatophyta</taxon>
        <taxon>Magnoliopsida</taxon>
        <taxon>eudicotyledons</taxon>
        <taxon>Gunneridae</taxon>
        <taxon>Pentapetalae</taxon>
        <taxon>asterids</taxon>
        <taxon>lamiids</taxon>
        <taxon>Lamiales</taxon>
        <taxon>Lamiaceae</taxon>
        <taxon>Nepetoideae</taxon>
        <taxon>Mentheae</taxon>
        <taxon>Salviinae</taxon>
        <taxon>Salvia</taxon>
        <taxon>Salvia subgen. Calosphace</taxon>
    </lineage>
</organism>
<accession>A0ABD1FK75</accession>
<evidence type="ECO:0000313" key="3">
    <source>
        <dbReference type="Proteomes" id="UP001567538"/>
    </source>
</evidence>
<feature type="domain" description="F-box" evidence="1">
    <location>
        <begin position="15"/>
        <end position="72"/>
    </location>
</feature>
<dbReference type="AlphaFoldDB" id="A0ABD1FK75"/>
<dbReference type="PANTHER" id="PTHR34145">
    <property type="entry name" value="OS02G0105600 PROTEIN"/>
    <property type="match status" value="1"/>
</dbReference>
<dbReference type="Pfam" id="PF00646">
    <property type="entry name" value="F-box"/>
    <property type="match status" value="1"/>
</dbReference>
<dbReference type="SUPFAM" id="SSF52047">
    <property type="entry name" value="RNI-like"/>
    <property type="match status" value="1"/>
</dbReference>